<evidence type="ECO:0000313" key="1">
    <source>
        <dbReference type="EMBL" id="EET78766.1"/>
    </source>
</evidence>
<dbReference type="STRING" id="553219.CAMSH0001_1370"/>
<keyword evidence="2" id="KW-1185">Reference proteome</keyword>
<gene>
    <name evidence="1" type="ORF">CAMSH0001_1370</name>
</gene>
<organism evidence="1 2">
    <name type="scientific">Campylobacter showae RM3277</name>
    <dbReference type="NCBI Taxonomy" id="553219"/>
    <lineage>
        <taxon>Bacteria</taxon>
        <taxon>Pseudomonadati</taxon>
        <taxon>Campylobacterota</taxon>
        <taxon>Epsilonproteobacteria</taxon>
        <taxon>Campylobacterales</taxon>
        <taxon>Campylobacteraceae</taxon>
        <taxon>Campylobacter</taxon>
    </lineage>
</organism>
<accession>C6RIM3</accession>
<dbReference type="GeneID" id="60990937"/>
<dbReference type="EMBL" id="ACVQ01000032">
    <property type="protein sequence ID" value="EET78766.1"/>
    <property type="molecule type" value="Genomic_DNA"/>
</dbReference>
<dbReference type="AlphaFoldDB" id="C6RIM3"/>
<evidence type="ECO:0000313" key="2">
    <source>
        <dbReference type="Proteomes" id="UP000003107"/>
    </source>
</evidence>
<proteinExistence type="predicted"/>
<reference evidence="1 2" key="1">
    <citation type="submission" date="2009-07" db="EMBL/GenBank/DDBJ databases">
        <authorList>
            <person name="Madupu R."/>
            <person name="Sebastian Y."/>
            <person name="Durkin A.S."/>
            <person name="Torralba M."/>
            <person name="Methe B."/>
            <person name="Sutton G.G."/>
            <person name="Strausberg R.L."/>
            <person name="Nelson K.E."/>
        </authorList>
    </citation>
    <scope>NUCLEOTIDE SEQUENCE [LARGE SCALE GENOMIC DNA]</scope>
    <source>
        <strain evidence="1 2">RM3277</strain>
    </source>
</reference>
<dbReference type="RefSeq" id="WP_002949885.1">
    <property type="nucleotide sequence ID" value="NZ_ACVQ01000032.1"/>
</dbReference>
<dbReference type="Proteomes" id="UP000003107">
    <property type="component" value="Unassembled WGS sequence"/>
</dbReference>
<comment type="caution">
    <text evidence="1">The sequence shown here is derived from an EMBL/GenBank/DDBJ whole genome shotgun (WGS) entry which is preliminary data.</text>
</comment>
<protein>
    <submittedName>
        <fullName evidence="1">Uncharacterized protein</fullName>
    </submittedName>
</protein>
<name>C6RIM3_9BACT</name>
<sequence length="91" mass="10153">MAGQNGSKRHGLGKFDAYVFRVRSNLTRFGERLVNLAFTGQILFRFSGYGIKFDEKDTQPNAAKNSCKFANLTATKSNLTKDGTKTNRQNS</sequence>